<proteinExistence type="inferred from homology"/>
<dbReference type="EMBL" id="JMCG01000001">
    <property type="protein sequence ID" value="KGK11434.1"/>
    <property type="molecule type" value="Genomic_DNA"/>
</dbReference>
<reference evidence="4 5" key="1">
    <citation type="submission" date="2014-04" db="EMBL/GenBank/DDBJ databases">
        <title>Genome sequencing of Vibrio navarrensis strains.</title>
        <authorList>
            <person name="Gladney L.M."/>
            <person name="Katz L.S."/>
            <person name="Marino-Ramirez L."/>
            <person name="Jordan I.K."/>
        </authorList>
    </citation>
    <scope>NUCLEOTIDE SEQUENCE [LARGE SCALE GENOMIC DNA]</scope>
    <source>
        <strain evidence="4 5">ATCC 51183</strain>
    </source>
</reference>
<dbReference type="InterPro" id="IPR001638">
    <property type="entry name" value="Solute-binding_3/MltF_N"/>
</dbReference>
<sequence>MLKSAFFKHVQWGLCLLALCSWGVKVYATEKRIEKSSTSADNVIHIASGEWPPFIGSDLKNYGFVAEIISTAFAAEGYQVQFHFLPWARAYAETQRGLYHATAIWMHSVERENDFYYSQPVSQEEFVFFYPSAKPFEWQSLSDLAPYKLGGVIAYSYGQEMDALIESGVLYMERDGLAAKNLEKLAKGRVEIVPEEKHIGYYLINKEIPHLRQRITHHPVPFLTNSNYLLFPKQRQDSPALLSIFNRNLPKANSPQSD</sequence>
<dbReference type="PANTHER" id="PTHR35936">
    <property type="entry name" value="MEMBRANE-BOUND LYTIC MUREIN TRANSGLYCOSYLASE F"/>
    <property type="match status" value="1"/>
</dbReference>
<comment type="similarity">
    <text evidence="1">Belongs to the bacterial solute-binding protein 3 family.</text>
</comment>
<comment type="caution">
    <text evidence="4">The sequence shown here is derived from an EMBL/GenBank/DDBJ whole genome shotgun (WGS) entry which is preliminary data.</text>
</comment>
<name>A0A099LUW8_9VIBR</name>
<keyword evidence="5" id="KW-1185">Reference proteome</keyword>
<keyword evidence="2" id="KW-0732">Signal</keyword>
<feature type="domain" description="Solute-binding protein family 3/N-terminal" evidence="3">
    <location>
        <begin position="48"/>
        <end position="249"/>
    </location>
</feature>
<dbReference type="AlphaFoldDB" id="A0A099LUW8"/>
<dbReference type="SUPFAM" id="SSF53850">
    <property type="entry name" value="Periplasmic binding protein-like II"/>
    <property type="match status" value="1"/>
</dbReference>
<evidence type="ECO:0000256" key="2">
    <source>
        <dbReference type="ARBA" id="ARBA00022729"/>
    </source>
</evidence>
<dbReference type="Proteomes" id="UP000029994">
    <property type="component" value="Unassembled WGS sequence"/>
</dbReference>
<dbReference type="PANTHER" id="PTHR35936:SF25">
    <property type="entry name" value="ABC TRANSPORTER SUBSTRATE-BINDING PROTEIN"/>
    <property type="match status" value="1"/>
</dbReference>
<evidence type="ECO:0000313" key="4">
    <source>
        <dbReference type="EMBL" id="KGK11434.1"/>
    </source>
</evidence>
<evidence type="ECO:0000313" key="5">
    <source>
        <dbReference type="Proteomes" id="UP000029994"/>
    </source>
</evidence>
<organism evidence="4 5">
    <name type="scientific">Vibrio navarrensis</name>
    <dbReference type="NCBI Taxonomy" id="29495"/>
    <lineage>
        <taxon>Bacteria</taxon>
        <taxon>Pseudomonadati</taxon>
        <taxon>Pseudomonadota</taxon>
        <taxon>Gammaproteobacteria</taxon>
        <taxon>Vibrionales</taxon>
        <taxon>Vibrionaceae</taxon>
        <taxon>Vibrio</taxon>
    </lineage>
</organism>
<dbReference type="Pfam" id="PF00497">
    <property type="entry name" value="SBP_bac_3"/>
    <property type="match status" value="1"/>
</dbReference>
<protein>
    <submittedName>
        <fullName evidence="4">ABC transporter substrate-binding protein</fullName>
    </submittedName>
</protein>
<accession>A0A099LUW8</accession>
<gene>
    <name evidence="4" type="ORF">EA26_08980</name>
</gene>
<evidence type="ECO:0000259" key="3">
    <source>
        <dbReference type="Pfam" id="PF00497"/>
    </source>
</evidence>
<dbReference type="eggNOG" id="COG0834">
    <property type="taxonomic scope" value="Bacteria"/>
</dbReference>
<dbReference type="STRING" id="29495.EA26_08980"/>
<dbReference type="Gene3D" id="3.40.190.10">
    <property type="entry name" value="Periplasmic binding protein-like II"/>
    <property type="match status" value="2"/>
</dbReference>
<evidence type="ECO:0000256" key="1">
    <source>
        <dbReference type="ARBA" id="ARBA00010333"/>
    </source>
</evidence>